<organism evidence="2 3">
    <name type="scientific">Thalassobaculum litoreum DSM 18839</name>
    <dbReference type="NCBI Taxonomy" id="1123362"/>
    <lineage>
        <taxon>Bacteria</taxon>
        <taxon>Pseudomonadati</taxon>
        <taxon>Pseudomonadota</taxon>
        <taxon>Alphaproteobacteria</taxon>
        <taxon>Rhodospirillales</taxon>
        <taxon>Thalassobaculaceae</taxon>
        <taxon>Thalassobaculum</taxon>
    </lineage>
</organism>
<keyword evidence="2" id="KW-0282">Flagellum</keyword>
<dbReference type="AlphaFoldDB" id="A0A8G2BLW2"/>
<dbReference type="Pfam" id="PF07309">
    <property type="entry name" value="FlaF"/>
    <property type="match status" value="1"/>
</dbReference>
<evidence type="ECO:0000313" key="3">
    <source>
        <dbReference type="Proteomes" id="UP000198615"/>
    </source>
</evidence>
<evidence type="ECO:0000313" key="2">
    <source>
        <dbReference type="EMBL" id="SDG27548.1"/>
    </source>
</evidence>
<comment type="caution">
    <text evidence="2">The sequence shown here is derived from an EMBL/GenBank/DDBJ whole genome shotgun (WGS) entry which is preliminary data.</text>
</comment>
<name>A0A8G2BLW2_9PROT</name>
<feature type="region of interest" description="Disordered" evidence="1">
    <location>
        <begin position="123"/>
        <end position="147"/>
    </location>
</feature>
<dbReference type="EMBL" id="FNBW01000013">
    <property type="protein sequence ID" value="SDG27548.1"/>
    <property type="molecule type" value="Genomic_DNA"/>
</dbReference>
<evidence type="ECO:0000256" key="1">
    <source>
        <dbReference type="SAM" id="MobiDB-lite"/>
    </source>
</evidence>
<keyword evidence="2" id="KW-0969">Cilium</keyword>
<dbReference type="NCBIfam" id="NF009435">
    <property type="entry name" value="PRK12794.1"/>
    <property type="match status" value="1"/>
</dbReference>
<keyword evidence="3" id="KW-1185">Reference proteome</keyword>
<feature type="compositionally biased region" description="Basic and acidic residues" evidence="1">
    <location>
        <begin position="125"/>
        <end position="135"/>
    </location>
</feature>
<gene>
    <name evidence="2" type="ORF">SAMN05660686_03871</name>
</gene>
<reference evidence="2 3" key="1">
    <citation type="submission" date="2016-10" db="EMBL/GenBank/DDBJ databases">
        <authorList>
            <person name="Varghese N."/>
            <person name="Submissions S."/>
        </authorList>
    </citation>
    <scope>NUCLEOTIDE SEQUENCE [LARGE SCALE GENOMIC DNA]</scope>
    <source>
        <strain evidence="2 3">DSM 18839</strain>
    </source>
</reference>
<dbReference type="RefSeq" id="WP_038015221.1">
    <property type="nucleotide sequence ID" value="NZ_FNBW01000013.1"/>
</dbReference>
<proteinExistence type="predicted"/>
<dbReference type="OrthoDB" id="9808944at2"/>
<sequence>MSSYDAYNRAIKNTASPRDVEYRLLGQVTSALMKAQQRMSDARTKPTAMAEVMDALNWNNQVWDTFVQDVGTEGNMLPRELRAAIVSLGIWVSRETGLVTSGEGDIEALISVNKAIMRGLNPGRAEQDDKAEKPATDPGISASLDSF</sequence>
<keyword evidence="2" id="KW-0966">Cell projection</keyword>
<dbReference type="Proteomes" id="UP000198615">
    <property type="component" value="Unassembled WGS sequence"/>
</dbReference>
<accession>A0A8G2BLW2</accession>
<protein>
    <submittedName>
        <fullName evidence="2">Flagellar protein FlaF</fullName>
    </submittedName>
</protein>
<dbReference type="InterPro" id="IPR010845">
    <property type="entry name" value="FlaF"/>
</dbReference>
<dbReference type="GO" id="GO:0044781">
    <property type="term" value="P:bacterial-type flagellum organization"/>
    <property type="evidence" value="ECO:0007669"/>
    <property type="project" value="InterPro"/>
</dbReference>